<name>A0AAU0MWP6_9GAMM</name>
<proteinExistence type="predicted"/>
<protein>
    <submittedName>
        <fullName evidence="7">Matrixin family metalloprotease</fullName>
        <ecNumber evidence="7">3.4.24.-</ecNumber>
    </submittedName>
</protein>
<organism evidence="7 8">
    <name type="scientific">Microbulbifer pacificus</name>
    <dbReference type="NCBI Taxonomy" id="407164"/>
    <lineage>
        <taxon>Bacteria</taxon>
        <taxon>Pseudomonadati</taxon>
        <taxon>Pseudomonadota</taxon>
        <taxon>Gammaproteobacteria</taxon>
        <taxon>Cellvibrionales</taxon>
        <taxon>Microbulbiferaceae</taxon>
        <taxon>Microbulbifer</taxon>
    </lineage>
</organism>
<gene>
    <name evidence="7" type="ORF">R5R33_12745</name>
</gene>
<keyword evidence="2" id="KW-0479">Metal-binding</keyword>
<evidence type="ECO:0000256" key="4">
    <source>
        <dbReference type="ARBA" id="ARBA00022833"/>
    </source>
</evidence>
<sequence>MKISKLTVAIGLAVTAGTANAAGPLYTTYTDNPQPLKWDTSKGPIPVYTDGGAAFTLGYDGETPFITIDRANEITAHAFKNWSDVPTSTFAATIEGTIEEMTGIADVTGENATEFYDKENGYGFWVLYDTDGSILEEYFGVPKSSVLGIAFPEWADENNNIIEATAVMNGWNVWDHDTEGNQVAGVFTHEFGHAINLSHSQVNGSMAYMSYTYSPNYPGIEGCGVEAVHRYDYPAAYGANNADPAIIETMFPFIDHSGQAGIEQSTVDHPDDMAAISNIYPTEDYASTTGTITGVLRLKDGVTEYSGINVIARNVNNPMFDAISDMTGSATQGKIGPDGRFTIRNLTPGESYVLYLEEITAGGYPTTPQRLASVGEYWNLAESSDPLTDNACDATPIVAEAGVTKQADFYFNGFEKGVQVTPVVAAFIRDLSKSGNVAAGEVGSTAFLWYPDLGFRVLPPEYAPANGALSRNGQKMLVQKDMNGNGIQEPVIWSAKGDIALGDLNGNSCGGSSDTGKAAASGWAMDDAGKTAVGLAYKDTDGDGNCQRSYRGEIVPWIWTAKDGMQELDTSALDQSRTQFVRAHGISGNGKVVLGSNSHSKAVAWVDGGSLLDLSEAYGAYETYTSSYDGKKVALSTRDGVQLWNPYMGLGEDAVTNVGSLRWCQDMPYYFFGRDYCAILGEEAINQAVGPVPLTVFDMSDDGRVMVGRAGSFRIGLAGGIWIEGVGWMQFADFLKKQGVVEMDKLPLDNPISISASGKEIVGGLAGASFSWHIDLSQVHVCNGGVTQLTGFPGGLQEAVAAGAEVGRCEFLD</sequence>
<dbReference type="InterPro" id="IPR021190">
    <property type="entry name" value="Pept_M10A"/>
</dbReference>
<keyword evidence="5" id="KW-0732">Signal</keyword>
<dbReference type="RefSeq" id="WP_318953082.1">
    <property type="nucleotide sequence ID" value="NZ_CP137555.1"/>
</dbReference>
<dbReference type="GO" id="GO:0006508">
    <property type="term" value="P:proteolysis"/>
    <property type="evidence" value="ECO:0007669"/>
    <property type="project" value="UniProtKB-KW"/>
</dbReference>
<evidence type="ECO:0000313" key="7">
    <source>
        <dbReference type="EMBL" id="WOX04605.1"/>
    </source>
</evidence>
<keyword evidence="3 7" id="KW-0378">Hydrolase</keyword>
<evidence type="ECO:0000256" key="1">
    <source>
        <dbReference type="ARBA" id="ARBA00022670"/>
    </source>
</evidence>
<dbReference type="PRINTS" id="PR00138">
    <property type="entry name" value="MATRIXIN"/>
</dbReference>
<feature type="signal peptide" evidence="5">
    <location>
        <begin position="1"/>
        <end position="21"/>
    </location>
</feature>
<keyword evidence="4" id="KW-0862">Zinc</keyword>
<accession>A0AAU0MWP6</accession>
<feature type="chain" id="PRO_5043658780" evidence="5">
    <location>
        <begin position="22"/>
        <end position="813"/>
    </location>
</feature>
<dbReference type="EMBL" id="CP137555">
    <property type="protein sequence ID" value="WOX04605.1"/>
    <property type="molecule type" value="Genomic_DNA"/>
</dbReference>
<keyword evidence="8" id="KW-1185">Reference proteome</keyword>
<evidence type="ECO:0000256" key="2">
    <source>
        <dbReference type="ARBA" id="ARBA00022723"/>
    </source>
</evidence>
<dbReference type="Proteomes" id="UP001302477">
    <property type="component" value="Chromosome"/>
</dbReference>
<evidence type="ECO:0000313" key="8">
    <source>
        <dbReference type="Proteomes" id="UP001302477"/>
    </source>
</evidence>
<dbReference type="AlphaFoldDB" id="A0AAU0MWP6"/>
<keyword evidence="1" id="KW-0645">Protease</keyword>
<dbReference type="InterPro" id="IPR001818">
    <property type="entry name" value="Pept_M10_metallopeptidase"/>
</dbReference>
<dbReference type="EC" id="3.4.24.-" evidence="7"/>
<keyword evidence="7" id="KW-0482">Metalloprotease</keyword>
<feature type="domain" description="Peptidase M10 metallopeptidase" evidence="6">
    <location>
        <begin position="63"/>
        <end position="214"/>
    </location>
</feature>
<reference evidence="7 8" key="1">
    <citation type="submission" date="2023-10" db="EMBL/GenBank/DDBJ databases">
        <title>Description of Microbulbifer bruguierae sp. nov., isolated from the sediments of mangrove plant Bruguiera sexangula and comparative genomic analyses of the genus Microbulbifer.</title>
        <authorList>
            <person name="Long M."/>
        </authorList>
    </citation>
    <scope>NUCLEOTIDE SEQUENCE [LARGE SCALE GENOMIC DNA]</scope>
    <source>
        <strain evidence="7 8">SPO729</strain>
    </source>
</reference>
<dbReference type="SUPFAM" id="SSF55486">
    <property type="entry name" value="Metalloproteases ('zincins'), catalytic domain"/>
    <property type="match status" value="1"/>
</dbReference>
<dbReference type="InterPro" id="IPR024079">
    <property type="entry name" value="MetalloPept_cat_dom_sf"/>
</dbReference>
<evidence type="ECO:0000259" key="6">
    <source>
        <dbReference type="Pfam" id="PF00413"/>
    </source>
</evidence>
<dbReference type="KEGG" id="mpaf:R5R33_12745"/>
<evidence type="ECO:0000256" key="5">
    <source>
        <dbReference type="SAM" id="SignalP"/>
    </source>
</evidence>
<dbReference type="GO" id="GO:0004222">
    <property type="term" value="F:metalloendopeptidase activity"/>
    <property type="evidence" value="ECO:0007669"/>
    <property type="project" value="InterPro"/>
</dbReference>
<dbReference type="GO" id="GO:0008270">
    <property type="term" value="F:zinc ion binding"/>
    <property type="evidence" value="ECO:0007669"/>
    <property type="project" value="InterPro"/>
</dbReference>
<dbReference type="Pfam" id="PF00413">
    <property type="entry name" value="Peptidase_M10"/>
    <property type="match status" value="1"/>
</dbReference>
<dbReference type="Gene3D" id="3.40.390.10">
    <property type="entry name" value="Collagenase (Catalytic Domain)"/>
    <property type="match status" value="1"/>
</dbReference>
<dbReference type="GO" id="GO:0031012">
    <property type="term" value="C:extracellular matrix"/>
    <property type="evidence" value="ECO:0007669"/>
    <property type="project" value="InterPro"/>
</dbReference>
<evidence type="ECO:0000256" key="3">
    <source>
        <dbReference type="ARBA" id="ARBA00022801"/>
    </source>
</evidence>